<dbReference type="GO" id="GO:0005813">
    <property type="term" value="C:centrosome"/>
    <property type="evidence" value="ECO:0007669"/>
    <property type="project" value="TreeGrafter"/>
</dbReference>
<dbReference type="Proteomes" id="UP000694560">
    <property type="component" value="Unplaced"/>
</dbReference>
<keyword evidence="4" id="KW-1185">Reference proteome</keyword>
<protein>
    <submittedName>
        <fullName evidence="3">Ubiquitin protein ligase E3 component n-recognin 4</fullName>
    </submittedName>
</protein>
<dbReference type="AlphaFoldDB" id="A0A8C5UGG6"/>
<dbReference type="GO" id="GO:0005829">
    <property type="term" value="C:cytosol"/>
    <property type="evidence" value="ECO:0007669"/>
    <property type="project" value="TreeGrafter"/>
</dbReference>
<keyword evidence="1" id="KW-0479">Metal-binding</keyword>
<organism evidence="3 4">
    <name type="scientific">Malurus cyaneus samueli</name>
    <dbReference type="NCBI Taxonomy" id="2593467"/>
    <lineage>
        <taxon>Eukaryota</taxon>
        <taxon>Metazoa</taxon>
        <taxon>Chordata</taxon>
        <taxon>Craniata</taxon>
        <taxon>Vertebrata</taxon>
        <taxon>Euteleostomi</taxon>
        <taxon>Archelosauria</taxon>
        <taxon>Archosauria</taxon>
        <taxon>Dinosauria</taxon>
        <taxon>Saurischia</taxon>
        <taxon>Theropoda</taxon>
        <taxon>Coelurosauria</taxon>
        <taxon>Aves</taxon>
        <taxon>Neognathae</taxon>
        <taxon>Neoaves</taxon>
        <taxon>Telluraves</taxon>
        <taxon>Australaves</taxon>
        <taxon>Passeriformes</taxon>
        <taxon>Meliphagoidea</taxon>
        <taxon>Maluridae</taxon>
        <taxon>Malurus</taxon>
    </lineage>
</organism>
<dbReference type="PANTHER" id="PTHR21725:SF1">
    <property type="entry name" value="E3 UBIQUITIN-PROTEIN LIGASE UBR4"/>
    <property type="match status" value="1"/>
</dbReference>
<evidence type="ECO:0000313" key="4">
    <source>
        <dbReference type="Proteomes" id="UP000694560"/>
    </source>
</evidence>
<dbReference type="GO" id="GO:0006511">
    <property type="term" value="P:ubiquitin-dependent protein catabolic process"/>
    <property type="evidence" value="ECO:0007669"/>
    <property type="project" value="TreeGrafter"/>
</dbReference>
<dbReference type="InterPro" id="IPR045189">
    <property type="entry name" value="UBR4-like"/>
</dbReference>
<keyword evidence="1" id="KW-0862">Zinc</keyword>
<evidence type="ECO:0000256" key="1">
    <source>
        <dbReference type="PROSITE-ProRule" id="PRU01388"/>
    </source>
</evidence>
<feature type="domain" description="E3 ubiquitin ligase UBR4 C-terminal" evidence="2">
    <location>
        <begin position="74"/>
        <end position="851"/>
    </location>
</feature>
<dbReference type="InterPro" id="IPR025704">
    <property type="entry name" value="E3_Ub_ligase_UBR4_C"/>
</dbReference>
<name>A0A8C5UGG6_9PASS</name>
<dbReference type="PANTHER" id="PTHR21725">
    <property type="entry name" value="E3 UBIQUITIN-PROTEIN LIGASE UBR4"/>
    <property type="match status" value="1"/>
</dbReference>
<dbReference type="PROSITE" id="PS52043">
    <property type="entry name" value="UBR4_E3"/>
    <property type="match status" value="1"/>
</dbReference>
<accession>A0A8C5UGG6</accession>
<feature type="region of interest" description="UBR4 E3 catalytic module" evidence="1">
    <location>
        <begin position="424"/>
        <end position="870"/>
    </location>
</feature>
<dbReference type="Pfam" id="PF13764">
    <property type="entry name" value="E3_UbLigase_R4"/>
    <property type="match status" value="1"/>
</dbReference>
<evidence type="ECO:0000313" key="3">
    <source>
        <dbReference type="Ensembl" id="ENSMCSP00000019874.1"/>
    </source>
</evidence>
<comment type="similarity">
    <text evidence="1">Belongs to the UBR4 family.</text>
</comment>
<dbReference type="GO" id="GO:0004842">
    <property type="term" value="F:ubiquitin-protein transferase activity"/>
    <property type="evidence" value="ECO:0007669"/>
    <property type="project" value="TreeGrafter"/>
</dbReference>
<dbReference type="GO" id="GO:0016020">
    <property type="term" value="C:membrane"/>
    <property type="evidence" value="ECO:0007669"/>
    <property type="project" value="TreeGrafter"/>
</dbReference>
<reference evidence="3" key="1">
    <citation type="submission" date="2025-08" db="UniProtKB">
        <authorList>
            <consortium name="Ensembl"/>
        </authorList>
    </citation>
    <scope>IDENTIFICATION</scope>
</reference>
<keyword evidence="1" id="KW-0863">Zinc-finger</keyword>
<dbReference type="Ensembl" id="ENSMCST00000020382.1">
    <property type="protein sequence ID" value="ENSMCSP00000019874.1"/>
    <property type="gene ID" value="ENSMCSG00000012724.1"/>
</dbReference>
<sequence length="871" mass="98400">MLEDMTTGTESETKAFMAVCIETAKRYSLDDYRTPVFIFERLCSIIYPEENEVTEFFVTLEKDPQQEDFLQGRMPGNPYSSNEPGIGPLMRDIKNKICQDCDLVALLEDDSGMELLVNNKIISLDLPVAEVYKKVWCPTNEGEPMRIIYRMRGLLGDATEEFIESLDSTTDEEEDEEEVYKMAGVMAPCGGLECMLNRLTGIKDFKQGRHLLTVLLKLFSYCVKVKINRQQLVKPEMNTLNVMLGTLNLALVAEQESKDSGGAAVAEQVLSIMEIILDESNAEPLSEDKGNLLLTGDKDQLVMLLDQINSTFVRSNLSVLQGLLRIIPYLSFGEMEKMQILVDRFKPYCNFDKYDEEHSGDDKVFLDCFCKIAAGIKNNSNGHQLKDLILQKGITQNALDYMKKHIPSAKNLDADVWKKFLSRPALPFILRLLRGLATQHPATQVLIGTDSISNLHKLEQVSSDEGIGTLAENLLEALREHPEVNKKIDAARKETRAEKKRMAMAMRQKALGTLGMTVTALLQSWVVSKGALVSLQPTKVLGIYTFTKRVALEEFENKPRKQQGYSTVSHFNIVHYDCHLAAVRLARGREEWESAALQNANTKCNGLLPVWGPHVPESAFATCLARHNTYLQECTGQREPTYQLNVHDIKLLFLRFAMEQSFSIDTGGGGRESNIHLIPYIIHTVLYVLNTTRATSREEKNLQSFLEQPREKWVESAFEVDGPHYYTVLALHICPPERWRAIRVDILRRLLVTSHARVVAPAGASRLADKAVKEYATYRSGLLFWALVDLIYNMFKKVPTSNTEGGWSFSLAEFIRHNDMPIHEAADKALKTFQEEFMPVETFAEFLDVAGLLSEINDPDSFLKDLLNSIP</sequence>
<evidence type="ECO:0000259" key="2">
    <source>
        <dbReference type="Pfam" id="PF13764"/>
    </source>
</evidence>
<dbReference type="GO" id="GO:0005654">
    <property type="term" value="C:nucleoplasm"/>
    <property type="evidence" value="ECO:0007669"/>
    <property type="project" value="TreeGrafter"/>
</dbReference>
<proteinExistence type="inferred from homology"/>
<reference evidence="3" key="2">
    <citation type="submission" date="2025-09" db="UniProtKB">
        <authorList>
            <consortium name="Ensembl"/>
        </authorList>
    </citation>
    <scope>IDENTIFICATION</scope>
</reference>
<dbReference type="GO" id="GO:0008270">
    <property type="term" value="F:zinc ion binding"/>
    <property type="evidence" value="ECO:0007669"/>
    <property type="project" value="UniProtKB-KW"/>
</dbReference>